<gene>
    <name evidence="2" type="ORF">PENDEC_c028G05779</name>
</gene>
<feature type="compositionally biased region" description="Low complexity" evidence="1">
    <location>
        <begin position="56"/>
        <end position="68"/>
    </location>
</feature>
<name>A0A1V6NZG8_PENDC</name>
<feature type="compositionally biased region" description="Polar residues" evidence="1">
    <location>
        <begin position="15"/>
        <end position="32"/>
    </location>
</feature>
<dbReference type="OMA" id="NEPRDQE"/>
<feature type="compositionally biased region" description="Polar residues" evidence="1">
    <location>
        <begin position="71"/>
        <end position="89"/>
    </location>
</feature>
<reference evidence="3" key="1">
    <citation type="journal article" date="2017" name="Nat. Microbiol.">
        <title>Global analysis of biosynthetic gene clusters reveals vast potential of secondary metabolite production in Penicillium species.</title>
        <authorList>
            <person name="Nielsen J.C."/>
            <person name="Grijseels S."/>
            <person name="Prigent S."/>
            <person name="Ji B."/>
            <person name="Dainat J."/>
            <person name="Nielsen K.F."/>
            <person name="Frisvad J.C."/>
            <person name="Workman M."/>
            <person name="Nielsen J."/>
        </authorList>
    </citation>
    <scope>NUCLEOTIDE SEQUENCE [LARGE SCALE GENOMIC DNA]</scope>
    <source>
        <strain evidence="3">IBT 11843</strain>
    </source>
</reference>
<comment type="caution">
    <text evidence="2">The sequence shown here is derived from an EMBL/GenBank/DDBJ whole genome shotgun (WGS) entry which is preliminary data.</text>
</comment>
<evidence type="ECO:0000313" key="3">
    <source>
        <dbReference type="Proteomes" id="UP000191522"/>
    </source>
</evidence>
<dbReference type="STRING" id="69771.A0A1V6NZG8"/>
<sequence length="326" mass="35191">MTKKPSKTSSEDFDQYSSEIETSLSPESNASSKDQEPPPYTERGPAGSSAIPGATSSIASAAESSEAARVVTQQSSSSKPARELSSNNDGPVAIPAVDSAHESSFLRAYAPLLNEHKIPKDKFLSFLDGLNDVMTTSPPMQVLDATGGILKSVPILFPLHWIGSAVSGLANLGGQGISKSRSDSAIQQANKDLFGPQGLKAEIAKLDALAHIAKIPILDSQGKVNKQAPVLQQLAKLASIPVDESQELDLQQRRIRVLQPWIAELELCILPWTSKSRLTRFNAALKKRYDSKYQDPASSAWPEADEEDTEFRKSLWLIIRKTGGKG</sequence>
<dbReference type="PANTHER" id="PTHR38887">
    <property type="entry name" value="CHROMOSOME 21, WHOLE GENOME SHOTGUN SEQUENCE"/>
    <property type="match status" value="1"/>
</dbReference>
<feature type="region of interest" description="Disordered" evidence="1">
    <location>
        <begin position="1"/>
        <end position="95"/>
    </location>
</feature>
<dbReference type="AlphaFoldDB" id="A0A1V6NZG8"/>
<proteinExistence type="predicted"/>
<organism evidence="2 3">
    <name type="scientific">Penicillium decumbens</name>
    <dbReference type="NCBI Taxonomy" id="69771"/>
    <lineage>
        <taxon>Eukaryota</taxon>
        <taxon>Fungi</taxon>
        <taxon>Dikarya</taxon>
        <taxon>Ascomycota</taxon>
        <taxon>Pezizomycotina</taxon>
        <taxon>Eurotiomycetes</taxon>
        <taxon>Eurotiomycetidae</taxon>
        <taxon>Eurotiales</taxon>
        <taxon>Aspergillaceae</taxon>
        <taxon>Penicillium</taxon>
    </lineage>
</organism>
<dbReference type="EMBL" id="MDYL01000028">
    <property type="protein sequence ID" value="OQD69942.1"/>
    <property type="molecule type" value="Genomic_DNA"/>
</dbReference>
<dbReference type="Proteomes" id="UP000191522">
    <property type="component" value="Unassembled WGS sequence"/>
</dbReference>
<evidence type="ECO:0000256" key="1">
    <source>
        <dbReference type="SAM" id="MobiDB-lite"/>
    </source>
</evidence>
<protein>
    <submittedName>
        <fullName evidence="2">Uncharacterized protein</fullName>
    </submittedName>
</protein>
<evidence type="ECO:0000313" key="2">
    <source>
        <dbReference type="EMBL" id="OQD69942.1"/>
    </source>
</evidence>
<dbReference type="PANTHER" id="PTHR38887:SF1">
    <property type="entry name" value="RAS MODIFICATION PROTEIN ERF4"/>
    <property type="match status" value="1"/>
</dbReference>
<keyword evidence="3" id="KW-1185">Reference proteome</keyword>
<dbReference type="InterPro" id="IPR053221">
    <property type="entry name" value="Burnettramic_acid_biosynth"/>
</dbReference>
<accession>A0A1V6NZG8</accession>
<dbReference type="OrthoDB" id="3068835at2759"/>